<evidence type="ECO:0000259" key="5">
    <source>
        <dbReference type="SMART" id="SM00822"/>
    </source>
</evidence>
<evidence type="ECO:0000313" key="7">
    <source>
        <dbReference type="Proteomes" id="UP000219494"/>
    </source>
</evidence>
<evidence type="ECO:0000313" key="6">
    <source>
        <dbReference type="EMBL" id="SOB79289.1"/>
    </source>
</evidence>
<dbReference type="RefSeq" id="WP_097062390.1">
    <property type="nucleotide sequence ID" value="NZ_OBMI01000001.1"/>
</dbReference>
<dbReference type="PANTHER" id="PTHR44196">
    <property type="entry name" value="DEHYDROGENASE/REDUCTASE SDR FAMILY MEMBER 7B"/>
    <property type="match status" value="1"/>
</dbReference>
<keyword evidence="2" id="KW-0560">Oxidoreductase</keyword>
<dbReference type="PRINTS" id="PR00080">
    <property type="entry name" value="SDRFAMILY"/>
</dbReference>
<dbReference type="OrthoDB" id="9781689at2"/>
<dbReference type="InterPro" id="IPR036291">
    <property type="entry name" value="NAD(P)-bd_dom_sf"/>
</dbReference>
<dbReference type="InterPro" id="IPR020904">
    <property type="entry name" value="Sc_DH/Rdtase_CS"/>
</dbReference>
<evidence type="ECO:0000256" key="2">
    <source>
        <dbReference type="ARBA" id="ARBA00023002"/>
    </source>
</evidence>
<gene>
    <name evidence="6" type="ORF">SAMN06297144_0472</name>
</gene>
<protein>
    <submittedName>
        <fullName evidence="6">Short-chain dehydrogenase</fullName>
    </submittedName>
</protein>
<name>A0A285QCV4_9SPHN</name>
<dbReference type="Proteomes" id="UP000219494">
    <property type="component" value="Unassembled WGS sequence"/>
</dbReference>
<reference evidence="6 7" key="1">
    <citation type="submission" date="2017-07" db="EMBL/GenBank/DDBJ databases">
        <authorList>
            <person name="Sun Z.S."/>
            <person name="Albrecht U."/>
            <person name="Echele G."/>
            <person name="Lee C.C."/>
        </authorList>
    </citation>
    <scope>NUCLEOTIDE SEQUENCE [LARGE SCALE GENOMIC DNA]</scope>
    <source>
        <strain evidence="6 7">CGMCC 1.12672</strain>
    </source>
</reference>
<dbReference type="Pfam" id="PF00106">
    <property type="entry name" value="adh_short"/>
    <property type="match status" value="1"/>
</dbReference>
<evidence type="ECO:0000256" key="3">
    <source>
        <dbReference type="RuleBase" id="RU000363"/>
    </source>
</evidence>
<dbReference type="InterPro" id="IPR002347">
    <property type="entry name" value="SDR_fam"/>
</dbReference>
<dbReference type="SUPFAM" id="SSF51735">
    <property type="entry name" value="NAD(P)-binding Rossmann-fold domains"/>
    <property type="match status" value="1"/>
</dbReference>
<evidence type="ECO:0000256" key="4">
    <source>
        <dbReference type="SAM" id="MobiDB-lite"/>
    </source>
</evidence>
<keyword evidence="7" id="KW-1185">Reference proteome</keyword>
<evidence type="ECO:0000256" key="1">
    <source>
        <dbReference type="ARBA" id="ARBA00006484"/>
    </source>
</evidence>
<feature type="region of interest" description="Disordered" evidence="4">
    <location>
        <begin position="270"/>
        <end position="291"/>
    </location>
</feature>
<proteinExistence type="inferred from homology"/>
<dbReference type="Gene3D" id="3.40.50.720">
    <property type="entry name" value="NAD(P)-binding Rossmann-like Domain"/>
    <property type="match status" value="1"/>
</dbReference>
<dbReference type="PRINTS" id="PR00081">
    <property type="entry name" value="GDHRDH"/>
</dbReference>
<dbReference type="AlphaFoldDB" id="A0A285QCV4"/>
<feature type="domain" description="Ketoreductase" evidence="5">
    <location>
        <begin position="11"/>
        <end position="179"/>
    </location>
</feature>
<dbReference type="NCBIfam" id="NF005495">
    <property type="entry name" value="PRK07109.1"/>
    <property type="match status" value="1"/>
</dbReference>
<dbReference type="GO" id="GO:0016020">
    <property type="term" value="C:membrane"/>
    <property type="evidence" value="ECO:0007669"/>
    <property type="project" value="TreeGrafter"/>
</dbReference>
<organism evidence="6 7">
    <name type="scientific">Sphingomonas guangdongensis</name>
    <dbReference type="NCBI Taxonomy" id="1141890"/>
    <lineage>
        <taxon>Bacteria</taxon>
        <taxon>Pseudomonadati</taxon>
        <taxon>Pseudomonadota</taxon>
        <taxon>Alphaproteobacteria</taxon>
        <taxon>Sphingomonadales</taxon>
        <taxon>Sphingomonadaceae</taxon>
        <taxon>Sphingomonas</taxon>
    </lineage>
</organism>
<dbReference type="PROSITE" id="PS00061">
    <property type="entry name" value="ADH_SHORT"/>
    <property type="match status" value="1"/>
</dbReference>
<dbReference type="EMBL" id="OBMI01000001">
    <property type="protein sequence ID" value="SOB79289.1"/>
    <property type="molecule type" value="Genomic_DNA"/>
</dbReference>
<sequence>MKPKLKPLAEQVIVITGASSGIGLVTARKAAAAGAAVLLVSRDEAALARIAAELGDRASYAVADVGDRAAVETAAAAAVARWGRIDTWVNNAGVTIYAALIDTPEDEHRRLIETNYFGCVNGCLAAIPHLAESRGALITVASIVADMPSPVMGAYAASKAAVQSYVESLRIELEAAGTPVSVTLVKPSGIDTPIADHAANHVGGHGLIPPPVYAPELVADAILDAAVTPRRQITVGGGGRAQALFAEHFPRVFERLAPIAATTFIDPAKTQPQPSNLFAPARSGRERSDVNTGRQVSLYTAAARRPKLVKGVAVAGLAVGLLALRSSSRRKEA</sequence>
<accession>A0A285QCV4</accession>
<dbReference type="SMART" id="SM00822">
    <property type="entry name" value="PKS_KR"/>
    <property type="match status" value="1"/>
</dbReference>
<dbReference type="GO" id="GO:0016491">
    <property type="term" value="F:oxidoreductase activity"/>
    <property type="evidence" value="ECO:0007669"/>
    <property type="project" value="UniProtKB-KW"/>
</dbReference>
<comment type="similarity">
    <text evidence="1 3">Belongs to the short-chain dehydrogenases/reductases (SDR) family.</text>
</comment>
<dbReference type="InterPro" id="IPR057326">
    <property type="entry name" value="KR_dom"/>
</dbReference>
<dbReference type="PANTHER" id="PTHR44196:SF1">
    <property type="entry name" value="DEHYDROGENASE_REDUCTASE SDR FAMILY MEMBER 7B"/>
    <property type="match status" value="1"/>
</dbReference>